<keyword evidence="3 7" id="KW-0812">Transmembrane</keyword>
<feature type="domain" description="Ammonium transporter AmtB-like" evidence="8">
    <location>
        <begin position="120"/>
        <end position="463"/>
    </location>
</feature>
<accession>A0A0D2UHU9</accession>
<keyword evidence="5 7" id="KW-0472">Membrane</keyword>
<dbReference type="InterPro" id="IPR029020">
    <property type="entry name" value="Ammonium/urea_transptr"/>
</dbReference>
<feature type="compositionally biased region" description="Low complexity" evidence="6">
    <location>
        <begin position="28"/>
        <end position="38"/>
    </location>
</feature>
<evidence type="ECO:0000256" key="3">
    <source>
        <dbReference type="ARBA" id="ARBA00022692"/>
    </source>
</evidence>
<comment type="subcellular location">
    <subcellularLocation>
        <location evidence="1">Membrane</location>
        <topology evidence="1">Multi-pass membrane protein</topology>
    </subcellularLocation>
</comment>
<reference evidence="10" key="1">
    <citation type="submission" date="2011-02" db="EMBL/GenBank/DDBJ databases">
        <title>The Genome Sequence of Capsaspora owczarzaki ATCC 30864.</title>
        <authorList>
            <person name="Russ C."/>
            <person name="Cuomo C."/>
            <person name="Burger G."/>
            <person name="Gray M.W."/>
            <person name="Holland P.W.H."/>
            <person name="King N."/>
            <person name="Lang F.B.F."/>
            <person name="Roger A.J."/>
            <person name="Ruiz-Trillo I."/>
            <person name="Young S.K."/>
            <person name="Zeng Q."/>
            <person name="Gargeya S."/>
            <person name="Alvarado L."/>
            <person name="Berlin A."/>
            <person name="Chapman S.B."/>
            <person name="Chen Z."/>
            <person name="Freedman E."/>
            <person name="Gellesch M."/>
            <person name="Goldberg J."/>
            <person name="Griggs A."/>
            <person name="Gujja S."/>
            <person name="Heilman E."/>
            <person name="Heiman D."/>
            <person name="Howarth C."/>
            <person name="Mehta T."/>
            <person name="Neiman D."/>
            <person name="Pearson M."/>
            <person name="Roberts A."/>
            <person name="Saif S."/>
            <person name="Shea T."/>
            <person name="Shenoy N."/>
            <person name="Sisk P."/>
            <person name="Stolte C."/>
            <person name="Sykes S."/>
            <person name="White J."/>
            <person name="Yandava C."/>
            <person name="Haas B."/>
            <person name="Nusbaum C."/>
            <person name="Birren B."/>
        </authorList>
    </citation>
    <scope>NUCLEOTIDE SEQUENCE</scope>
    <source>
        <strain evidence="10">ATCC 30864</strain>
    </source>
</reference>
<dbReference type="InterPro" id="IPR002229">
    <property type="entry name" value="RhesusRHD"/>
</dbReference>
<feature type="transmembrane region" description="Helical" evidence="7">
    <location>
        <begin position="304"/>
        <end position="323"/>
    </location>
</feature>
<dbReference type="Proteomes" id="UP000008743">
    <property type="component" value="Unassembled WGS sequence"/>
</dbReference>
<dbReference type="PANTHER" id="PTHR11730:SF60">
    <property type="entry name" value="RH50, ISOFORM D"/>
    <property type="match status" value="1"/>
</dbReference>
<feature type="transmembrane region" description="Helical" evidence="7">
    <location>
        <begin position="208"/>
        <end position="227"/>
    </location>
</feature>
<evidence type="ECO:0000259" key="8">
    <source>
        <dbReference type="Pfam" id="PF00909"/>
    </source>
</evidence>
<evidence type="ECO:0000256" key="7">
    <source>
        <dbReference type="SAM" id="Phobius"/>
    </source>
</evidence>
<organism evidence="9 10">
    <name type="scientific">Capsaspora owczarzaki (strain ATCC 30864)</name>
    <dbReference type="NCBI Taxonomy" id="595528"/>
    <lineage>
        <taxon>Eukaryota</taxon>
        <taxon>Filasterea</taxon>
        <taxon>Capsaspora</taxon>
    </lineage>
</organism>
<feature type="transmembrane region" description="Helical" evidence="7">
    <location>
        <begin position="142"/>
        <end position="164"/>
    </location>
</feature>
<dbReference type="OMA" id="YWEMHEE"/>
<dbReference type="eggNOG" id="KOG3796">
    <property type="taxonomic scope" value="Eukaryota"/>
</dbReference>
<dbReference type="PhylomeDB" id="A0A0D2UHU9"/>
<feature type="region of interest" description="Disordered" evidence="6">
    <location>
        <begin position="1"/>
        <end position="48"/>
    </location>
</feature>
<feature type="transmembrane region" description="Helical" evidence="7">
    <location>
        <begin position="435"/>
        <end position="460"/>
    </location>
</feature>
<dbReference type="SUPFAM" id="SSF111352">
    <property type="entry name" value="Ammonium transporter"/>
    <property type="match status" value="1"/>
</dbReference>
<protein>
    <submittedName>
        <fullName evidence="9">Rh-associated glycoprotein</fullName>
    </submittedName>
</protein>
<sequence>MSSSERKPLIAGGAGASINSDRDGPVYSSQSLHQQQQPKQRHPHHLGSPSASAYLSTKSLVRISLPEPDKAIDDHTRRWFGRDGLGSFGAIQVAMIALYAAFTDYDKTSDLPVYGFEKDVSIMIFVGFGFLMTFLKKFGYGAVGFTFLVSAFCIEWAILVTRFFSQASNNSFGTILLNESDLTNGQFGAAAVMISFGALLGKVSSDQMFWLAFLEIIFYGLNIFVGSLKLKALDVGGTIFIHTFGAYFGLAASWVLSPDPKKRSYVDNSNSYHSDIFSFIGTTFLWILWPSFNAALAAPGQQQIITINTVLSLVGSCVCSFYASRLLRGEGRFEVVDIQNATLAGGVAIGAVSNLCVSPAGALAVGSVAGVVSCAGYIWTQPWLQKKISLYDTCGVHNLHGMPGLIGCAASVIATAAQANFAGPAGQAYPQSTQYAYQLAAIGITLAIAISSGIFSAHVIQRLIPSERVLFTDELYWTVPTSEVTFSKGDINPNVRRAVSSRQKRALTIARWNLVRASIGNKGNMLGIVKHAAAAKRLSSLRQNSNE</sequence>
<evidence type="ECO:0000256" key="5">
    <source>
        <dbReference type="ARBA" id="ARBA00023136"/>
    </source>
</evidence>
<dbReference type="EMBL" id="KE346367">
    <property type="protein sequence ID" value="KJE94671.1"/>
    <property type="molecule type" value="Genomic_DNA"/>
</dbReference>
<feature type="transmembrane region" description="Helical" evidence="7">
    <location>
        <begin position="114"/>
        <end position="135"/>
    </location>
</feature>
<evidence type="ECO:0000256" key="2">
    <source>
        <dbReference type="ARBA" id="ARBA00011036"/>
    </source>
</evidence>
<evidence type="ECO:0000256" key="1">
    <source>
        <dbReference type="ARBA" id="ARBA00004141"/>
    </source>
</evidence>
<dbReference type="OrthoDB" id="534912at2759"/>
<feature type="transmembrane region" description="Helical" evidence="7">
    <location>
        <begin position="276"/>
        <end position="298"/>
    </location>
</feature>
<evidence type="ECO:0000313" key="9">
    <source>
        <dbReference type="EMBL" id="KJE94671.1"/>
    </source>
</evidence>
<feature type="transmembrane region" description="Helical" evidence="7">
    <location>
        <begin position="239"/>
        <end position="256"/>
    </location>
</feature>
<name>A0A0D2UHU9_CAPO3</name>
<keyword evidence="4 7" id="KW-1133">Transmembrane helix</keyword>
<feature type="transmembrane region" description="Helical" evidence="7">
    <location>
        <begin position="361"/>
        <end position="380"/>
    </location>
</feature>
<proteinExistence type="inferred from homology"/>
<dbReference type="InterPro" id="IPR024041">
    <property type="entry name" value="NH4_transpt_AmtB-like_dom"/>
</dbReference>
<dbReference type="PRINTS" id="PR00342">
    <property type="entry name" value="RHESUSRHD"/>
</dbReference>
<gene>
    <name evidence="9" type="ORF">CAOG_005284</name>
</gene>
<dbReference type="AlphaFoldDB" id="A0A0D2UHU9"/>
<dbReference type="Pfam" id="PF00909">
    <property type="entry name" value="Ammonium_transp"/>
    <property type="match status" value="1"/>
</dbReference>
<evidence type="ECO:0000256" key="6">
    <source>
        <dbReference type="SAM" id="MobiDB-lite"/>
    </source>
</evidence>
<dbReference type="RefSeq" id="XP_004346969.1">
    <property type="nucleotide sequence ID" value="XM_004346919.1"/>
</dbReference>
<feature type="transmembrane region" description="Helical" evidence="7">
    <location>
        <begin position="401"/>
        <end position="423"/>
    </location>
</feature>
<keyword evidence="10" id="KW-1185">Reference proteome</keyword>
<dbReference type="InParanoid" id="A0A0D2UHU9"/>
<dbReference type="PANTHER" id="PTHR11730">
    <property type="entry name" value="AMMONIUM TRANSPORTER"/>
    <property type="match status" value="1"/>
</dbReference>
<dbReference type="GO" id="GO:0008519">
    <property type="term" value="F:ammonium channel activity"/>
    <property type="evidence" value="ECO:0007669"/>
    <property type="project" value="InterPro"/>
</dbReference>
<dbReference type="GO" id="GO:0097272">
    <property type="term" value="P:ammonium homeostasis"/>
    <property type="evidence" value="ECO:0007669"/>
    <property type="project" value="TreeGrafter"/>
</dbReference>
<comment type="similarity">
    <text evidence="2">Belongs to the ammonium transporter (TC 2.A.49) family. Rh subfamily.</text>
</comment>
<evidence type="ECO:0000313" key="10">
    <source>
        <dbReference type="Proteomes" id="UP000008743"/>
    </source>
</evidence>
<feature type="transmembrane region" description="Helical" evidence="7">
    <location>
        <begin position="85"/>
        <end position="102"/>
    </location>
</feature>
<dbReference type="GO" id="GO:0005886">
    <property type="term" value="C:plasma membrane"/>
    <property type="evidence" value="ECO:0007669"/>
    <property type="project" value="InterPro"/>
</dbReference>
<evidence type="ECO:0000256" key="4">
    <source>
        <dbReference type="ARBA" id="ARBA00022989"/>
    </source>
</evidence>
<dbReference type="Gene3D" id="1.10.3430.10">
    <property type="entry name" value="Ammonium transporter AmtB like domains"/>
    <property type="match status" value="1"/>
</dbReference>